<dbReference type="InterPro" id="IPR036412">
    <property type="entry name" value="HAD-like_sf"/>
</dbReference>
<dbReference type="Gene3D" id="3.40.50.1000">
    <property type="entry name" value="HAD superfamily/HAD-like"/>
    <property type="match status" value="1"/>
</dbReference>
<accession>A0A4R0XT70</accession>
<evidence type="ECO:0000313" key="2">
    <source>
        <dbReference type="Proteomes" id="UP000294192"/>
    </source>
</evidence>
<dbReference type="OrthoDB" id="388819at2"/>
<dbReference type="SFLD" id="SFLDS00003">
    <property type="entry name" value="Haloacid_Dehalogenase"/>
    <property type="match status" value="1"/>
</dbReference>
<dbReference type="Gene3D" id="3.30.1240.10">
    <property type="match status" value="1"/>
</dbReference>
<dbReference type="PROSITE" id="PS01229">
    <property type="entry name" value="COF_2"/>
    <property type="match status" value="1"/>
</dbReference>
<dbReference type="GO" id="GO:0005829">
    <property type="term" value="C:cytosol"/>
    <property type="evidence" value="ECO:0007669"/>
    <property type="project" value="TreeGrafter"/>
</dbReference>
<dbReference type="InterPro" id="IPR023214">
    <property type="entry name" value="HAD_sf"/>
</dbReference>
<dbReference type="SFLD" id="SFLDG01140">
    <property type="entry name" value="C2.B:_Phosphomannomutase_and_P"/>
    <property type="match status" value="1"/>
</dbReference>
<dbReference type="NCBIfam" id="TIGR01484">
    <property type="entry name" value="HAD-SF-IIB"/>
    <property type="match status" value="1"/>
</dbReference>
<proteinExistence type="predicted"/>
<dbReference type="InterPro" id="IPR006379">
    <property type="entry name" value="HAD-SF_hydro_IIB"/>
</dbReference>
<dbReference type="AlphaFoldDB" id="A0A4R0XT70"/>
<name>A0A4R0XT70_9MOLU</name>
<dbReference type="InterPro" id="IPR000150">
    <property type="entry name" value="Cof"/>
</dbReference>
<keyword evidence="1" id="KW-0378">Hydrolase</keyword>
<dbReference type="GO" id="GO:0000287">
    <property type="term" value="F:magnesium ion binding"/>
    <property type="evidence" value="ECO:0007669"/>
    <property type="project" value="TreeGrafter"/>
</dbReference>
<dbReference type="Proteomes" id="UP000294192">
    <property type="component" value="Unassembled WGS sequence"/>
</dbReference>
<evidence type="ECO:0000313" key="1">
    <source>
        <dbReference type="EMBL" id="TCG10819.1"/>
    </source>
</evidence>
<dbReference type="GO" id="GO:0016791">
    <property type="term" value="F:phosphatase activity"/>
    <property type="evidence" value="ECO:0007669"/>
    <property type="project" value="TreeGrafter"/>
</dbReference>
<protein>
    <submittedName>
        <fullName evidence="1">Cof-type HAD-IIB family hydrolase</fullName>
    </submittedName>
</protein>
<dbReference type="EMBL" id="PSZO01000020">
    <property type="protein sequence ID" value="TCG10819.1"/>
    <property type="molecule type" value="Genomic_DNA"/>
</dbReference>
<dbReference type="PANTHER" id="PTHR10000">
    <property type="entry name" value="PHOSPHOSERINE PHOSPHATASE"/>
    <property type="match status" value="1"/>
</dbReference>
<gene>
    <name evidence="1" type="ORF">C4B24_03765</name>
</gene>
<comment type="caution">
    <text evidence="1">The sequence shown here is derived from an EMBL/GenBank/DDBJ whole genome shotgun (WGS) entry which is preliminary data.</text>
</comment>
<keyword evidence="2" id="KW-1185">Reference proteome</keyword>
<dbReference type="SUPFAM" id="SSF56784">
    <property type="entry name" value="HAD-like"/>
    <property type="match status" value="1"/>
</dbReference>
<reference evidence="1 2" key="1">
    <citation type="submission" date="2018-02" db="EMBL/GenBank/DDBJ databases">
        <title>Mycoplasma marinum and Mycoplasma todarodis sp. nov., moderately halophilic and psychrotolerant mycoplasmas isolated from cephalopods.</title>
        <authorList>
            <person name="Viver T."/>
        </authorList>
    </citation>
    <scope>NUCLEOTIDE SEQUENCE [LARGE SCALE GENOMIC DNA]</scope>
    <source>
        <strain evidence="1 2">PE</strain>
    </source>
</reference>
<dbReference type="NCBIfam" id="TIGR00099">
    <property type="entry name" value="Cof-subfamily"/>
    <property type="match status" value="1"/>
</dbReference>
<organism evidence="1 2">
    <name type="scientific">Mycoplasma marinum</name>
    <dbReference type="NCBI Taxonomy" id="1937190"/>
    <lineage>
        <taxon>Bacteria</taxon>
        <taxon>Bacillati</taxon>
        <taxon>Mycoplasmatota</taxon>
        <taxon>Mollicutes</taxon>
        <taxon>Mycoplasmataceae</taxon>
        <taxon>Mycoplasma</taxon>
    </lineage>
</organism>
<sequence>MYKIIAFDIDGTILPYGDKEFSNEVHEMFAELKRKGYIVAFVTGREFVTIADLINTPNIDYFLGANGAFVYDMKTKENIFEKSVPFEDFKKIDDFCLENKINLSAITQKSVYFKEKECYKDDKFWKDFYNRIKVMDYEEISNEKIHQIIIRTSNSKIQKNIIDFANTIPGVSVNTIWDKGMFIGPEGVHKASGLEKLCEIENIKMSEIIAFGDGMNDKTMLKEVGMGIAMGIAKKEVREMANDGCDTATNFGTIKKLKEMNIL</sequence>
<dbReference type="PANTHER" id="PTHR10000:SF25">
    <property type="entry name" value="PHOSPHATASE YKRA-RELATED"/>
    <property type="match status" value="1"/>
</dbReference>
<dbReference type="NCBIfam" id="NF045966">
    <property type="entry name" value="YcsE_rel_Pase"/>
    <property type="match status" value="1"/>
</dbReference>
<dbReference type="RefSeq" id="WP_131599430.1">
    <property type="nucleotide sequence ID" value="NZ_PSZO01000020.1"/>
</dbReference>
<dbReference type="Pfam" id="PF08282">
    <property type="entry name" value="Hydrolase_3"/>
    <property type="match status" value="1"/>
</dbReference>